<dbReference type="SUPFAM" id="SSF90112">
    <property type="entry name" value="Neurotransmitter-gated ion-channel transmembrane pore"/>
    <property type="match status" value="1"/>
</dbReference>
<protein>
    <submittedName>
        <fullName evidence="9">Ligand-gated ion channel subunit-like protein</fullName>
    </submittedName>
</protein>
<comment type="subcellular location">
    <subcellularLocation>
        <location evidence="1">Membrane</location>
        <topology evidence="1">Multi-pass membrane protein</topology>
    </subcellularLocation>
</comment>
<dbReference type="GO" id="GO:0016020">
    <property type="term" value="C:membrane"/>
    <property type="evidence" value="ECO:0007669"/>
    <property type="project" value="UniProtKB-SubCell"/>
</dbReference>
<evidence type="ECO:0000256" key="3">
    <source>
        <dbReference type="ARBA" id="ARBA00022989"/>
    </source>
</evidence>
<dbReference type="InterPro" id="IPR006029">
    <property type="entry name" value="Neurotrans-gated_channel_TM"/>
</dbReference>
<dbReference type="Pfam" id="PF02931">
    <property type="entry name" value="Neur_chan_LBD"/>
    <property type="match status" value="1"/>
</dbReference>
<dbReference type="InterPro" id="IPR006202">
    <property type="entry name" value="Neur_chan_lig-bd"/>
</dbReference>
<dbReference type="Pfam" id="PF02932">
    <property type="entry name" value="Neur_chan_memb"/>
    <property type="match status" value="1"/>
</dbReference>
<keyword evidence="3 6" id="KW-1133">Transmembrane helix</keyword>
<feature type="domain" description="Neurotransmitter-gated ion-channel transmembrane" evidence="8">
    <location>
        <begin position="82"/>
        <end position="362"/>
    </location>
</feature>
<evidence type="ECO:0000313" key="10">
    <source>
        <dbReference type="Proteomes" id="UP000285301"/>
    </source>
</evidence>
<keyword evidence="2 6" id="KW-0812">Transmembrane</keyword>
<name>A0A443QI44_9ACAR</name>
<dbReference type="PANTHER" id="PTHR18945">
    <property type="entry name" value="NEUROTRANSMITTER GATED ION CHANNEL"/>
    <property type="match status" value="1"/>
</dbReference>
<dbReference type="GO" id="GO:0004888">
    <property type="term" value="F:transmembrane signaling receptor activity"/>
    <property type="evidence" value="ECO:0007669"/>
    <property type="project" value="InterPro"/>
</dbReference>
<dbReference type="InterPro" id="IPR036719">
    <property type="entry name" value="Neuro-gated_channel_TM_sf"/>
</dbReference>
<dbReference type="GO" id="GO:0005230">
    <property type="term" value="F:extracellular ligand-gated monoatomic ion channel activity"/>
    <property type="evidence" value="ECO:0007669"/>
    <property type="project" value="InterPro"/>
</dbReference>
<feature type="domain" description="Neurotransmitter-gated ion-channel ligand-binding" evidence="7">
    <location>
        <begin position="14"/>
        <end position="75"/>
    </location>
</feature>
<evidence type="ECO:0000259" key="7">
    <source>
        <dbReference type="Pfam" id="PF02931"/>
    </source>
</evidence>
<dbReference type="FunFam" id="1.20.58.390:FF:000043">
    <property type="entry name" value="AcetylCholine Receptor"/>
    <property type="match status" value="1"/>
</dbReference>
<feature type="transmembrane region" description="Helical" evidence="6">
    <location>
        <begin position="348"/>
        <end position="370"/>
    </location>
</feature>
<dbReference type="EMBL" id="NCKU01007347">
    <property type="protein sequence ID" value="RWS02702.1"/>
    <property type="molecule type" value="Genomic_DNA"/>
</dbReference>
<evidence type="ECO:0000256" key="6">
    <source>
        <dbReference type="SAM" id="Phobius"/>
    </source>
</evidence>
<evidence type="ECO:0000256" key="4">
    <source>
        <dbReference type="ARBA" id="ARBA00023136"/>
    </source>
</evidence>
<dbReference type="Gene3D" id="2.70.170.10">
    <property type="entry name" value="Neurotransmitter-gated ion-channel ligand-binding domain"/>
    <property type="match status" value="1"/>
</dbReference>
<feature type="transmembrane region" description="Helical" evidence="6">
    <location>
        <begin position="107"/>
        <end position="125"/>
    </location>
</feature>
<dbReference type="Gene3D" id="1.20.58.390">
    <property type="entry name" value="Neurotransmitter-gated ion-channel transmembrane domain"/>
    <property type="match status" value="2"/>
</dbReference>
<dbReference type="InterPro" id="IPR006201">
    <property type="entry name" value="Neur_channel"/>
</dbReference>
<dbReference type="STRING" id="1965070.A0A443QI44"/>
<feature type="transmembrane region" description="Helical" evidence="6">
    <location>
        <begin position="77"/>
        <end position="100"/>
    </location>
</feature>
<keyword evidence="4 6" id="KW-0472">Membrane</keyword>
<dbReference type="OrthoDB" id="5975154at2759"/>
<evidence type="ECO:0000256" key="2">
    <source>
        <dbReference type="ARBA" id="ARBA00022692"/>
    </source>
</evidence>
<feature type="transmembrane region" description="Helical" evidence="6">
    <location>
        <begin position="137"/>
        <end position="162"/>
    </location>
</feature>
<keyword evidence="10" id="KW-1185">Reference proteome</keyword>
<dbReference type="AlphaFoldDB" id="A0A443QI44"/>
<comment type="caution">
    <text evidence="9">The sequence shown here is derived from an EMBL/GenBank/DDBJ whole genome shotgun (WGS) entry which is preliminary data.</text>
</comment>
<proteinExistence type="predicted"/>
<evidence type="ECO:0000256" key="5">
    <source>
        <dbReference type="SAM" id="MobiDB-lite"/>
    </source>
</evidence>
<feature type="region of interest" description="Disordered" evidence="5">
    <location>
        <begin position="290"/>
        <end position="309"/>
    </location>
</feature>
<organism evidence="9 10">
    <name type="scientific">Dinothrombium tinctorium</name>
    <dbReference type="NCBI Taxonomy" id="1965070"/>
    <lineage>
        <taxon>Eukaryota</taxon>
        <taxon>Metazoa</taxon>
        <taxon>Ecdysozoa</taxon>
        <taxon>Arthropoda</taxon>
        <taxon>Chelicerata</taxon>
        <taxon>Arachnida</taxon>
        <taxon>Acari</taxon>
        <taxon>Acariformes</taxon>
        <taxon>Trombidiformes</taxon>
        <taxon>Prostigmata</taxon>
        <taxon>Anystina</taxon>
        <taxon>Parasitengona</taxon>
        <taxon>Trombidioidea</taxon>
        <taxon>Trombidiidae</taxon>
        <taxon>Dinothrombium</taxon>
    </lineage>
</organism>
<dbReference type="SUPFAM" id="SSF63712">
    <property type="entry name" value="Nicotinic receptor ligand binding domain-like"/>
    <property type="match status" value="1"/>
</dbReference>
<sequence>FDPHFSADDYTRGYMQTRAMIDLHNRTVEVDLSNYVQNGEWDLLETKIMRNVVTFPCCPEPFPDVKVILVIRRKTLYYMYNIVLPCMMMSVLTLLVFCLPPDSGEKVSLGVTVLLAFSVFMLAISEKLPETSESIPLLGIYLTAVMAITSISVIMTVIVLNFHYRGPIRKEMPQWLKKFLLEKVVERSNNFPQFPQFAQDHSSQHSESIPHQTATSAANIACSSLTSHFLKTNDTRTHAAADATTSFTFPFEELFEDESVRMHTYHESLESVNLPFINEMKGRNSCYATTSKQANNSSNGANSSKEKTTPQEEMLRILRYLIWRQEIEDKHNKMVHEWRLLALAIDKVLFWVFLVITVTSSLSFLVIIPVQRRGFGFGFDMQ</sequence>
<dbReference type="CDD" id="cd19051">
    <property type="entry name" value="LGIC_TM_cation"/>
    <property type="match status" value="1"/>
</dbReference>
<accession>A0A443QI44</accession>
<dbReference type="InterPro" id="IPR036734">
    <property type="entry name" value="Neur_chan_lig-bd_sf"/>
</dbReference>
<evidence type="ECO:0000259" key="8">
    <source>
        <dbReference type="Pfam" id="PF02932"/>
    </source>
</evidence>
<dbReference type="Proteomes" id="UP000285301">
    <property type="component" value="Unassembled WGS sequence"/>
</dbReference>
<dbReference type="InterPro" id="IPR038050">
    <property type="entry name" value="Neuro_actylchol_rec"/>
</dbReference>
<reference evidence="9 10" key="1">
    <citation type="journal article" date="2018" name="Gigascience">
        <title>Genomes of trombidid mites reveal novel predicted allergens and laterally-transferred genes associated with secondary metabolism.</title>
        <authorList>
            <person name="Dong X."/>
            <person name="Chaisiri K."/>
            <person name="Xia D."/>
            <person name="Armstrong S.D."/>
            <person name="Fang Y."/>
            <person name="Donnelly M.J."/>
            <person name="Kadowaki T."/>
            <person name="McGarry J.W."/>
            <person name="Darby A.C."/>
            <person name="Makepeace B.L."/>
        </authorList>
    </citation>
    <scope>NUCLEOTIDE SEQUENCE [LARGE SCALE GENOMIC DNA]</scope>
    <source>
        <strain evidence="9">UoL-WK</strain>
    </source>
</reference>
<feature type="non-terminal residue" evidence="9">
    <location>
        <position position="1"/>
    </location>
</feature>
<evidence type="ECO:0000313" key="9">
    <source>
        <dbReference type="EMBL" id="RWS02702.1"/>
    </source>
</evidence>
<evidence type="ECO:0000256" key="1">
    <source>
        <dbReference type="ARBA" id="ARBA00004141"/>
    </source>
</evidence>
<gene>
    <name evidence="9" type="ORF">B4U79_09051</name>
</gene>
<feature type="compositionally biased region" description="Low complexity" evidence="5">
    <location>
        <begin position="294"/>
        <end position="303"/>
    </location>
</feature>